<reference evidence="2" key="1">
    <citation type="submission" date="2016-10" db="EMBL/GenBank/DDBJ databases">
        <title>Sequence of Gallionella enrichment culture.</title>
        <authorList>
            <person name="Poehlein A."/>
            <person name="Muehling M."/>
            <person name="Daniel R."/>
        </authorList>
    </citation>
    <scope>NUCLEOTIDE SEQUENCE</scope>
</reference>
<dbReference type="EMBL" id="MLJW01001977">
    <property type="protein sequence ID" value="OIQ76063.1"/>
    <property type="molecule type" value="Genomic_DNA"/>
</dbReference>
<feature type="region of interest" description="Disordered" evidence="1">
    <location>
        <begin position="209"/>
        <end position="228"/>
    </location>
</feature>
<protein>
    <submittedName>
        <fullName evidence="2">Uncharacterized protein</fullName>
    </submittedName>
</protein>
<gene>
    <name evidence="2" type="ORF">GALL_422650</name>
</gene>
<proteinExistence type="predicted"/>
<evidence type="ECO:0000313" key="2">
    <source>
        <dbReference type="EMBL" id="OIQ76063.1"/>
    </source>
</evidence>
<dbReference type="AlphaFoldDB" id="A0A1J5Q7S7"/>
<sequence>MPRHVGTKIFHHPLRHLFKLHLRIIQARDEQSGYFKPDLRLALHIDERIQDRLQMRVADLVIELVGKALQVNIGRVHVAVELGPRFRTDITGRHRDALDTARMTRDCGIDGVFVENRRIIVSVGNARTSEPLRHPRNVLGISALGEHVVFARLADVPVLAEFAAQIAAAGPERQHWRPRQEVVERFFLDRVDAEATGAAIGRQHQIWSPAAPARSRRRADPAMVSLSRCSPVQTQRACPSLHPSGM</sequence>
<comment type="caution">
    <text evidence="2">The sequence shown here is derived from an EMBL/GenBank/DDBJ whole genome shotgun (WGS) entry which is preliminary data.</text>
</comment>
<name>A0A1J5Q7S7_9ZZZZ</name>
<organism evidence="2">
    <name type="scientific">mine drainage metagenome</name>
    <dbReference type="NCBI Taxonomy" id="410659"/>
    <lineage>
        <taxon>unclassified sequences</taxon>
        <taxon>metagenomes</taxon>
        <taxon>ecological metagenomes</taxon>
    </lineage>
</organism>
<accession>A0A1J5Q7S7</accession>
<evidence type="ECO:0000256" key="1">
    <source>
        <dbReference type="SAM" id="MobiDB-lite"/>
    </source>
</evidence>